<keyword evidence="5" id="KW-1005">Bacterial flagellum biogenesis</keyword>
<proteinExistence type="inferred from homology"/>
<evidence type="ECO:0000256" key="8">
    <source>
        <dbReference type="SAM" id="Coils"/>
    </source>
</evidence>
<comment type="caution">
    <text evidence="10">The sequence shown here is derived from an EMBL/GenBank/DDBJ whole genome shotgun (WGS) entry which is preliminary data.</text>
</comment>
<sequence>METKPAWENQFLPPQFEDLTPGAAKAAPKAEPLPVTVKDTENGVRPFRLDSLLKDAKAKVLKLEASDAARFSSNQFVEEGTLLTNVEEYAKRIRAEADKQARLISRQAELALSEAEETLAHAQVVESEAKKSAQTMIETAEATVEKIERAAYEKGYAEGLARGMEQARVDNELATAKVMDLLAELQDLRLALFREHETEIVGQVLLLAKKVVHEELRTQPEFVLNLLKGAVHYLEGQGKVKITLHPVEYDFIAKHQPELAAYLEEGQVITLKRSGETSPSAPVIETDFAVVELSLARQFEEVDHLLENCLDERRQLFDPRYKAEREAQKGTQT</sequence>
<dbReference type="GO" id="GO:0044781">
    <property type="term" value="P:bacterial-type flagellum organization"/>
    <property type="evidence" value="ECO:0007669"/>
    <property type="project" value="UniProtKB-KW"/>
</dbReference>
<comment type="similarity">
    <text evidence="2">Belongs to the FliH family.</text>
</comment>
<dbReference type="EMBL" id="MFNF01000001">
    <property type="protein sequence ID" value="OGH04656.1"/>
    <property type="molecule type" value="Genomic_DNA"/>
</dbReference>
<dbReference type="GO" id="GO:0005829">
    <property type="term" value="C:cytosol"/>
    <property type="evidence" value="ECO:0007669"/>
    <property type="project" value="TreeGrafter"/>
</dbReference>
<keyword evidence="7" id="KW-1006">Bacterial flagellum protein export</keyword>
<keyword evidence="6" id="KW-0653">Protein transport</keyword>
<evidence type="ECO:0000256" key="6">
    <source>
        <dbReference type="ARBA" id="ARBA00022927"/>
    </source>
</evidence>
<evidence type="ECO:0000259" key="9">
    <source>
        <dbReference type="Pfam" id="PF02108"/>
    </source>
</evidence>
<accession>A0A1F6H2U6</accession>
<feature type="coiled-coil region" evidence="8">
    <location>
        <begin position="130"/>
        <end position="191"/>
    </location>
</feature>
<evidence type="ECO:0000256" key="7">
    <source>
        <dbReference type="ARBA" id="ARBA00023225"/>
    </source>
</evidence>
<evidence type="ECO:0000256" key="1">
    <source>
        <dbReference type="ARBA" id="ARBA00003041"/>
    </source>
</evidence>
<dbReference type="InterPro" id="IPR051472">
    <property type="entry name" value="T3SS_Stator/FliH"/>
</dbReference>
<gene>
    <name evidence="10" type="ORF">A2557_06610</name>
</gene>
<evidence type="ECO:0000256" key="3">
    <source>
        <dbReference type="ARBA" id="ARBA00016507"/>
    </source>
</evidence>
<dbReference type="GO" id="GO:0015031">
    <property type="term" value="P:protein transport"/>
    <property type="evidence" value="ECO:0007669"/>
    <property type="project" value="UniProtKB-KW"/>
</dbReference>
<evidence type="ECO:0000313" key="11">
    <source>
        <dbReference type="Proteomes" id="UP000177583"/>
    </source>
</evidence>
<dbReference type="AlphaFoldDB" id="A0A1F6H2U6"/>
<dbReference type="Proteomes" id="UP000177583">
    <property type="component" value="Unassembled WGS sequence"/>
</dbReference>
<name>A0A1F6H2U6_9PROT</name>
<keyword evidence="4" id="KW-0813">Transport</keyword>
<keyword evidence="8" id="KW-0175">Coiled coil</keyword>
<organism evidence="10 11">
    <name type="scientific">Candidatus Lambdaproteobacteria bacterium RIFOXYD2_FULL_56_26</name>
    <dbReference type="NCBI Taxonomy" id="1817773"/>
    <lineage>
        <taxon>Bacteria</taxon>
        <taxon>Pseudomonadati</taxon>
        <taxon>Pseudomonadota</taxon>
        <taxon>Candidatus Lambdaproteobacteria</taxon>
    </lineage>
</organism>
<dbReference type="InterPro" id="IPR018035">
    <property type="entry name" value="Flagellar_FliH/T3SS_HrpE"/>
</dbReference>
<dbReference type="Pfam" id="PF02108">
    <property type="entry name" value="FliH"/>
    <property type="match status" value="1"/>
</dbReference>
<dbReference type="PANTHER" id="PTHR34982:SF1">
    <property type="entry name" value="FLAGELLAR ASSEMBLY PROTEIN FLIH"/>
    <property type="match status" value="1"/>
</dbReference>
<dbReference type="PANTHER" id="PTHR34982">
    <property type="entry name" value="YOP PROTEINS TRANSLOCATION PROTEIN L"/>
    <property type="match status" value="1"/>
</dbReference>
<comment type="function">
    <text evidence="1">Needed for flagellar regrowth and assembly.</text>
</comment>
<evidence type="ECO:0000313" key="10">
    <source>
        <dbReference type="EMBL" id="OGH04656.1"/>
    </source>
</evidence>
<evidence type="ECO:0000256" key="4">
    <source>
        <dbReference type="ARBA" id="ARBA00022448"/>
    </source>
</evidence>
<evidence type="ECO:0000256" key="2">
    <source>
        <dbReference type="ARBA" id="ARBA00006602"/>
    </source>
</evidence>
<evidence type="ECO:0000256" key="5">
    <source>
        <dbReference type="ARBA" id="ARBA00022795"/>
    </source>
</evidence>
<protein>
    <recommendedName>
        <fullName evidence="3">Flagellar assembly protein FliH</fullName>
    </recommendedName>
</protein>
<feature type="domain" description="Flagellar assembly protein FliH/Type III secretion system HrpE" evidence="9">
    <location>
        <begin position="175"/>
        <end position="260"/>
    </location>
</feature>
<reference evidence="10 11" key="1">
    <citation type="journal article" date="2016" name="Nat. Commun.">
        <title>Thousands of microbial genomes shed light on interconnected biogeochemical processes in an aquifer system.</title>
        <authorList>
            <person name="Anantharaman K."/>
            <person name="Brown C.T."/>
            <person name="Hug L.A."/>
            <person name="Sharon I."/>
            <person name="Castelle C.J."/>
            <person name="Probst A.J."/>
            <person name="Thomas B.C."/>
            <person name="Singh A."/>
            <person name="Wilkins M.J."/>
            <person name="Karaoz U."/>
            <person name="Brodie E.L."/>
            <person name="Williams K.H."/>
            <person name="Hubbard S.S."/>
            <person name="Banfield J.F."/>
        </authorList>
    </citation>
    <scope>NUCLEOTIDE SEQUENCE [LARGE SCALE GENOMIC DNA]</scope>
</reference>